<proteinExistence type="predicted"/>
<gene>
    <name evidence="4" type="ORF">S01H4_23967</name>
</gene>
<keyword evidence="2" id="KW-0067">ATP-binding</keyword>
<dbReference type="PANTHER" id="PTHR43158">
    <property type="entry name" value="SKFA PEPTIDE EXPORT ATP-BINDING PROTEIN SKFE"/>
    <property type="match status" value="1"/>
</dbReference>
<dbReference type="SUPFAM" id="SSF52540">
    <property type="entry name" value="P-loop containing nucleoside triphosphate hydrolases"/>
    <property type="match status" value="1"/>
</dbReference>
<dbReference type="EMBL" id="BART01011200">
    <property type="protein sequence ID" value="GAG81996.1"/>
    <property type="molecule type" value="Genomic_DNA"/>
</dbReference>
<dbReference type="InterPro" id="IPR027417">
    <property type="entry name" value="P-loop_NTPase"/>
</dbReference>
<evidence type="ECO:0000313" key="4">
    <source>
        <dbReference type="EMBL" id="GAG81996.1"/>
    </source>
</evidence>
<organism evidence="4">
    <name type="scientific">marine sediment metagenome</name>
    <dbReference type="NCBI Taxonomy" id="412755"/>
    <lineage>
        <taxon>unclassified sequences</taxon>
        <taxon>metagenomes</taxon>
        <taxon>ecological metagenomes</taxon>
    </lineage>
</organism>
<evidence type="ECO:0000259" key="3">
    <source>
        <dbReference type="Pfam" id="PF00005"/>
    </source>
</evidence>
<dbReference type="InterPro" id="IPR003439">
    <property type="entry name" value="ABC_transporter-like_ATP-bd"/>
</dbReference>
<comment type="caution">
    <text evidence="4">The sequence shown here is derived from an EMBL/GenBank/DDBJ whole genome shotgun (WGS) entry which is preliminary data.</text>
</comment>
<dbReference type="AlphaFoldDB" id="X1CCK2"/>
<keyword evidence="1" id="KW-0547">Nucleotide-binding</keyword>
<dbReference type="Gene3D" id="3.40.50.300">
    <property type="entry name" value="P-loop containing nucleotide triphosphate hydrolases"/>
    <property type="match status" value="1"/>
</dbReference>
<evidence type="ECO:0000256" key="2">
    <source>
        <dbReference type="ARBA" id="ARBA00022840"/>
    </source>
</evidence>
<dbReference type="GO" id="GO:0016887">
    <property type="term" value="F:ATP hydrolysis activity"/>
    <property type="evidence" value="ECO:0007669"/>
    <property type="project" value="InterPro"/>
</dbReference>
<accession>X1CCK2</accession>
<name>X1CCK2_9ZZZZ</name>
<reference evidence="4" key="1">
    <citation type="journal article" date="2014" name="Front. Microbiol.">
        <title>High frequency of phylogenetically diverse reductive dehalogenase-homologous genes in deep subseafloor sedimentary metagenomes.</title>
        <authorList>
            <person name="Kawai M."/>
            <person name="Futagami T."/>
            <person name="Toyoda A."/>
            <person name="Takaki Y."/>
            <person name="Nishi S."/>
            <person name="Hori S."/>
            <person name="Arai W."/>
            <person name="Tsubouchi T."/>
            <person name="Morono Y."/>
            <person name="Uchiyama I."/>
            <person name="Ito T."/>
            <person name="Fujiyama A."/>
            <person name="Inagaki F."/>
            <person name="Takami H."/>
        </authorList>
    </citation>
    <scope>NUCLEOTIDE SEQUENCE</scope>
    <source>
        <strain evidence="4">Expedition CK06-06</strain>
    </source>
</reference>
<evidence type="ECO:0000256" key="1">
    <source>
        <dbReference type="ARBA" id="ARBA00022741"/>
    </source>
</evidence>
<dbReference type="GO" id="GO:0005524">
    <property type="term" value="F:ATP binding"/>
    <property type="evidence" value="ECO:0007669"/>
    <property type="project" value="UniProtKB-KW"/>
</dbReference>
<sequence>MLEIKHLKLTLNGKPLINELNLEVKEGKIHGLLGVNGAGKTSLANLIMGTR</sequence>
<feature type="domain" description="ABC transporter" evidence="3">
    <location>
        <begin position="18"/>
        <end position="49"/>
    </location>
</feature>
<protein>
    <recommendedName>
        <fullName evidence="3">ABC transporter domain-containing protein</fullName>
    </recommendedName>
</protein>
<dbReference type="Pfam" id="PF00005">
    <property type="entry name" value="ABC_tran"/>
    <property type="match status" value="1"/>
</dbReference>
<feature type="non-terminal residue" evidence="4">
    <location>
        <position position="51"/>
    </location>
</feature>
<dbReference type="PANTHER" id="PTHR43158:SF2">
    <property type="entry name" value="SKFA PEPTIDE EXPORT ATP-BINDING PROTEIN SKFE"/>
    <property type="match status" value="1"/>
</dbReference>